<comment type="caution">
    <text evidence="1">The sequence shown here is derived from an EMBL/GenBank/DDBJ whole genome shotgun (WGS) entry which is preliminary data.</text>
</comment>
<name>A0AAU9W5Y1_9CNID</name>
<evidence type="ECO:0000313" key="2">
    <source>
        <dbReference type="Proteomes" id="UP001159428"/>
    </source>
</evidence>
<evidence type="ECO:0000313" key="1">
    <source>
        <dbReference type="EMBL" id="CAH3103387.1"/>
    </source>
</evidence>
<organism evidence="1 2">
    <name type="scientific">Pocillopora meandrina</name>
    <dbReference type="NCBI Taxonomy" id="46732"/>
    <lineage>
        <taxon>Eukaryota</taxon>
        <taxon>Metazoa</taxon>
        <taxon>Cnidaria</taxon>
        <taxon>Anthozoa</taxon>
        <taxon>Hexacorallia</taxon>
        <taxon>Scleractinia</taxon>
        <taxon>Astrocoeniina</taxon>
        <taxon>Pocilloporidae</taxon>
        <taxon>Pocillopora</taxon>
    </lineage>
</organism>
<gene>
    <name evidence="1" type="ORF">PMEA_00035100</name>
</gene>
<dbReference type="AlphaFoldDB" id="A0AAU9W5Y1"/>
<accession>A0AAU9W5Y1</accession>
<sequence length="104" mass="11775">MLIYLDDLSVLFVWEIASKLFTQEMAIISLTHVAHHGYSRQYLSAYNGYERIFIPALYRYKDAGLGFTANAIKDPLSFDVATAVTHLISSCKIQHVLKTILKPP</sequence>
<dbReference type="EMBL" id="CALNXJ010000009">
    <property type="protein sequence ID" value="CAH3103387.1"/>
    <property type="molecule type" value="Genomic_DNA"/>
</dbReference>
<dbReference type="Proteomes" id="UP001159428">
    <property type="component" value="Unassembled WGS sequence"/>
</dbReference>
<reference evidence="1 2" key="1">
    <citation type="submission" date="2022-05" db="EMBL/GenBank/DDBJ databases">
        <authorList>
            <consortium name="Genoscope - CEA"/>
            <person name="William W."/>
        </authorList>
    </citation>
    <scope>NUCLEOTIDE SEQUENCE [LARGE SCALE GENOMIC DNA]</scope>
</reference>
<proteinExistence type="predicted"/>
<keyword evidence="2" id="KW-1185">Reference proteome</keyword>
<protein>
    <submittedName>
        <fullName evidence="1">Uncharacterized protein</fullName>
    </submittedName>
</protein>